<gene>
    <name evidence="5" type="ORF">SAMN05216270_11366</name>
</gene>
<dbReference type="InterPro" id="IPR050309">
    <property type="entry name" value="Type-B_Carboxylest/Lipase"/>
</dbReference>
<feature type="signal peptide" evidence="3">
    <location>
        <begin position="1"/>
        <end position="29"/>
    </location>
</feature>
<dbReference type="InterPro" id="IPR002018">
    <property type="entry name" value="CarbesteraseB"/>
</dbReference>
<reference evidence="6" key="1">
    <citation type="submission" date="2016-10" db="EMBL/GenBank/DDBJ databases">
        <authorList>
            <person name="Varghese N."/>
            <person name="Submissions S."/>
        </authorList>
    </citation>
    <scope>NUCLEOTIDE SEQUENCE [LARGE SCALE GENOMIC DNA]</scope>
    <source>
        <strain evidence="6">CGMCC 4.3516</strain>
    </source>
</reference>
<dbReference type="Proteomes" id="UP000198949">
    <property type="component" value="Unassembled WGS sequence"/>
</dbReference>
<name>A0A1G7ADM2_9ACTN</name>
<dbReference type="InterPro" id="IPR019826">
    <property type="entry name" value="Carboxylesterase_B_AS"/>
</dbReference>
<evidence type="ECO:0000256" key="3">
    <source>
        <dbReference type="RuleBase" id="RU361235"/>
    </source>
</evidence>
<dbReference type="OrthoDB" id="3199405at2"/>
<feature type="chain" id="PRO_5011331310" description="Carboxylic ester hydrolase" evidence="3">
    <location>
        <begin position="30"/>
        <end position="520"/>
    </location>
</feature>
<keyword evidence="3" id="KW-0732">Signal</keyword>
<dbReference type="InterPro" id="IPR006311">
    <property type="entry name" value="TAT_signal"/>
</dbReference>
<dbReference type="Gene3D" id="3.40.50.1820">
    <property type="entry name" value="alpha/beta hydrolase"/>
    <property type="match status" value="1"/>
</dbReference>
<evidence type="ECO:0000313" key="6">
    <source>
        <dbReference type="Proteomes" id="UP000198949"/>
    </source>
</evidence>
<keyword evidence="6" id="KW-1185">Reference proteome</keyword>
<comment type="similarity">
    <text evidence="1 3">Belongs to the type-B carboxylesterase/lipase family.</text>
</comment>
<evidence type="ECO:0000256" key="2">
    <source>
        <dbReference type="ARBA" id="ARBA00022801"/>
    </source>
</evidence>
<proteinExistence type="inferred from homology"/>
<dbReference type="AlphaFoldDB" id="A0A1G7ADM2"/>
<dbReference type="Pfam" id="PF00135">
    <property type="entry name" value="COesterase"/>
    <property type="match status" value="1"/>
</dbReference>
<dbReference type="InterPro" id="IPR029058">
    <property type="entry name" value="AB_hydrolase_fold"/>
</dbReference>
<feature type="domain" description="Carboxylesterase type B" evidence="4">
    <location>
        <begin position="34"/>
        <end position="503"/>
    </location>
</feature>
<accession>A0A1G7ADM2</accession>
<dbReference type="RefSeq" id="WP_091039019.1">
    <property type="nucleotide sequence ID" value="NZ_FNAD01000013.1"/>
</dbReference>
<evidence type="ECO:0000259" key="4">
    <source>
        <dbReference type="Pfam" id="PF00135"/>
    </source>
</evidence>
<evidence type="ECO:0000256" key="1">
    <source>
        <dbReference type="ARBA" id="ARBA00005964"/>
    </source>
</evidence>
<evidence type="ECO:0000313" key="5">
    <source>
        <dbReference type="EMBL" id="SDE12567.1"/>
    </source>
</evidence>
<dbReference type="STRING" id="58114.SAMN05216270_11366"/>
<dbReference type="PROSITE" id="PS00122">
    <property type="entry name" value="CARBOXYLESTERASE_B_1"/>
    <property type="match status" value="1"/>
</dbReference>
<protein>
    <recommendedName>
        <fullName evidence="3">Carboxylic ester hydrolase</fullName>
        <ecNumber evidence="3">3.1.1.-</ecNumber>
    </recommendedName>
</protein>
<dbReference type="PANTHER" id="PTHR11559">
    <property type="entry name" value="CARBOXYLESTERASE"/>
    <property type="match status" value="1"/>
</dbReference>
<dbReference type="SUPFAM" id="SSF53474">
    <property type="entry name" value="alpha/beta-Hydrolases"/>
    <property type="match status" value="1"/>
</dbReference>
<keyword evidence="2 3" id="KW-0378">Hydrolase</keyword>
<sequence length="520" mass="54091">MTRSTARKALAAALAAAVALLAVGSPAYARDPALVETGDGWLHGTVGDRTRTFEGIPYAAPPVGDLRWAATEPAASWEGVREAVEPGAACAQEGRRDGEPVHGSEDCLFLNVHTPLETDGPAPVMVFLHGGGLNTGEGAMYDPTRIVERSGVIVVTVNYRLGALGFLAHPDLTDPYAGNFGLADQQAALRWVGDNIGAFGGDPGNVTLWGQSAGGRSTCAQLAAPGAEGLFHKAIVQSAPCGNAVLTRSEAERRGGDHAAALGCGDAADTEACLRDADLADLVALGANEPSPVVRRAADQPWSPVAGTEALPLQPLTAMRLGLAADVPLIHGGTSDEMRSFVYSGYDARQNPVTAESYPGVVANLFGDRAAAAIIDRYPADYSVTPSITLATLLTDYGAMLGTCSQPPALDATRRGAPVYAYEFAEPAPDVAGFPIGAHHSADLPYLLEADHGFGTPAPPTGDRKVLADAMIDRWTAFAASGDPGWDPYRDGEALAMSIDGTGMVDVADGHHCGFWKRFR</sequence>
<dbReference type="EMBL" id="FNAD01000013">
    <property type="protein sequence ID" value="SDE12567.1"/>
    <property type="molecule type" value="Genomic_DNA"/>
</dbReference>
<dbReference type="PROSITE" id="PS51318">
    <property type="entry name" value="TAT"/>
    <property type="match status" value="1"/>
</dbReference>
<dbReference type="EC" id="3.1.1.-" evidence="3"/>
<organism evidence="5 6">
    <name type="scientific">Glycomyces harbinensis</name>
    <dbReference type="NCBI Taxonomy" id="58114"/>
    <lineage>
        <taxon>Bacteria</taxon>
        <taxon>Bacillati</taxon>
        <taxon>Actinomycetota</taxon>
        <taxon>Actinomycetes</taxon>
        <taxon>Glycomycetales</taxon>
        <taxon>Glycomycetaceae</taxon>
        <taxon>Glycomyces</taxon>
    </lineage>
</organism>
<dbReference type="GO" id="GO:0016787">
    <property type="term" value="F:hydrolase activity"/>
    <property type="evidence" value="ECO:0007669"/>
    <property type="project" value="UniProtKB-KW"/>
</dbReference>